<keyword evidence="1" id="KW-0732">Signal</keyword>
<keyword evidence="3" id="KW-1185">Reference proteome</keyword>
<dbReference type="OrthoDB" id="766105at2"/>
<sequence>MKHIAKIILIFLVFSHIKTNAQFSKTIDFDTEHLKKGSIVYKNLKNKYDFILSYSVSTGWRIGDTASFDILARKNKTWKKILLKCSIRNPSGIAKIEVTKFEKQKAEQLIAQLSRLGFWSLNNDSLNIKEIKPKIPSENFVKKDTVVIVTDRIRRYSIVDGSSYRFEIIKKNAVNVYHCESPESYLRVFPEIKSTVVFIKAKDAFEKAIKINQ</sequence>
<protein>
    <submittedName>
        <fullName evidence="2">Uncharacterized protein</fullName>
    </submittedName>
</protein>
<dbReference type="AlphaFoldDB" id="A0A4R0Q841"/>
<evidence type="ECO:0000313" key="3">
    <source>
        <dbReference type="Proteomes" id="UP000293925"/>
    </source>
</evidence>
<proteinExistence type="predicted"/>
<dbReference type="Proteomes" id="UP000293925">
    <property type="component" value="Unassembled WGS sequence"/>
</dbReference>
<dbReference type="EMBL" id="SJSO01000002">
    <property type="protein sequence ID" value="TCD29216.1"/>
    <property type="molecule type" value="Genomic_DNA"/>
</dbReference>
<feature type="chain" id="PRO_5020282834" evidence="1">
    <location>
        <begin position="22"/>
        <end position="213"/>
    </location>
</feature>
<accession>A0A4R0Q841</accession>
<evidence type="ECO:0000313" key="2">
    <source>
        <dbReference type="EMBL" id="TCD29216.1"/>
    </source>
</evidence>
<evidence type="ECO:0000256" key="1">
    <source>
        <dbReference type="SAM" id="SignalP"/>
    </source>
</evidence>
<organism evidence="2 3">
    <name type="scientific">Pedobacter psychrodurus</name>
    <dbReference type="NCBI Taxonomy" id="2530456"/>
    <lineage>
        <taxon>Bacteria</taxon>
        <taxon>Pseudomonadati</taxon>
        <taxon>Bacteroidota</taxon>
        <taxon>Sphingobacteriia</taxon>
        <taxon>Sphingobacteriales</taxon>
        <taxon>Sphingobacteriaceae</taxon>
        <taxon>Pedobacter</taxon>
    </lineage>
</organism>
<feature type="signal peptide" evidence="1">
    <location>
        <begin position="1"/>
        <end position="21"/>
    </location>
</feature>
<name>A0A4R0Q841_9SPHI</name>
<dbReference type="RefSeq" id="WP_131527290.1">
    <property type="nucleotide sequence ID" value="NZ_SJSO01000002.1"/>
</dbReference>
<reference evidence="2 3" key="1">
    <citation type="submission" date="2019-02" db="EMBL/GenBank/DDBJ databases">
        <title>Pedobacter sp. RP-3-21 sp. nov., isolated from Arctic soil.</title>
        <authorList>
            <person name="Dahal R.H."/>
        </authorList>
    </citation>
    <scope>NUCLEOTIDE SEQUENCE [LARGE SCALE GENOMIC DNA]</scope>
    <source>
        <strain evidence="2 3">RP-3-21</strain>
    </source>
</reference>
<comment type="caution">
    <text evidence="2">The sequence shown here is derived from an EMBL/GenBank/DDBJ whole genome shotgun (WGS) entry which is preliminary data.</text>
</comment>
<gene>
    <name evidence="2" type="ORF">EZ456_03380</name>
</gene>